<dbReference type="PROSITE" id="PS51012">
    <property type="entry name" value="ABC_TM2"/>
    <property type="match status" value="1"/>
</dbReference>
<dbReference type="InterPro" id="IPR000412">
    <property type="entry name" value="ABC_2_transport"/>
</dbReference>
<evidence type="ECO:0000256" key="8">
    <source>
        <dbReference type="ARBA" id="ARBA00023136"/>
    </source>
</evidence>
<dbReference type="RefSeq" id="WP_002692858.1">
    <property type="nucleotide sequence ID" value="NZ_AAWS01000001.1"/>
</dbReference>
<accession>A1ZCI2</accession>
<comment type="subcellular location">
    <subcellularLocation>
        <location evidence="1">Cell inner membrane</location>
        <topology evidence="1">Multi-pass membrane protein</topology>
    </subcellularLocation>
    <subcellularLocation>
        <location evidence="9">Cell membrane</location>
        <topology evidence="9">Multi-pass membrane protein</topology>
    </subcellularLocation>
</comment>
<dbReference type="PANTHER" id="PTHR30413:SF8">
    <property type="entry name" value="TRANSPORT PERMEASE PROTEIN"/>
    <property type="match status" value="1"/>
</dbReference>
<comment type="caution">
    <text evidence="11">The sequence shown here is derived from an EMBL/GenBank/DDBJ whole genome shotgun (WGS) entry which is preliminary data.</text>
</comment>
<dbReference type="InterPro" id="IPR013525">
    <property type="entry name" value="ABC2_TM"/>
</dbReference>
<evidence type="ECO:0000256" key="9">
    <source>
        <dbReference type="RuleBase" id="RU361157"/>
    </source>
</evidence>
<keyword evidence="4 9" id="KW-1003">Cell membrane</keyword>
<keyword evidence="8 9" id="KW-0472">Membrane</keyword>
<proteinExistence type="inferred from homology"/>
<gene>
    <name evidence="11" type="ORF">M23134_02013</name>
</gene>
<feature type="transmembrane region" description="Helical" evidence="9">
    <location>
        <begin position="55"/>
        <end position="73"/>
    </location>
</feature>
<dbReference type="PRINTS" id="PR00164">
    <property type="entry name" value="ABC2TRNSPORT"/>
</dbReference>
<evidence type="ECO:0000256" key="2">
    <source>
        <dbReference type="ARBA" id="ARBA00007783"/>
    </source>
</evidence>
<feature type="transmembrane region" description="Helical" evidence="9">
    <location>
        <begin position="132"/>
        <end position="152"/>
    </location>
</feature>
<protein>
    <recommendedName>
        <fullName evidence="9">Transport permease protein</fullName>
    </recommendedName>
</protein>
<evidence type="ECO:0000256" key="3">
    <source>
        <dbReference type="ARBA" id="ARBA00022448"/>
    </source>
</evidence>
<dbReference type="InterPro" id="IPR047817">
    <property type="entry name" value="ABC2_TM_bact-type"/>
</dbReference>
<dbReference type="AlphaFoldDB" id="A1ZCI2"/>
<dbReference type="GO" id="GO:0140359">
    <property type="term" value="F:ABC-type transporter activity"/>
    <property type="evidence" value="ECO:0007669"/>
    <property type="project" value="InterPro"/>
</dbReference>
<evidence type="ECO:0000259" key="10">
    <source>
        <dbReference type="PROSITE" id="PS51012"/>
    </source>
</evidence>
<organism evidence="11 12">
    <name type="scientific">Microscilla marina ATCC 23134</name>
    <dbReference type="NCBI Taxonomy" id="313606"/>
    <lineage>
        <taxon>Bacteria</taxon>
        <taxon>Pseudomonadati</taxon>
        <taxon>Bacteroidota</taxon>
        <taxon>Cytophagia</taxon>
        <taxon>Cytophagales</taxon>
        <taxon>Microscillaceae</taxon>
        <taxon>Microscilla</taxon>
    </lineage>
</organism>
<dbReference type="PANTHER" id="PTHR30413">
    <property type="entry name" value="INNER MEMBRANE TRANSPORT PERMEASE"/>
    <property type="match status" value="1"/>
</dbReference>
<evidence type="ECO:0000313" key="11">
    <source>
        <dbReference type="EMBL" id="EAY31984.1"/>
    </source>
</evidence>
<dbReference type="GO" id="GO:0015920">
    <property type="term" value="P:lipopolysaccharide transport"/>
    <property type="evidence" value="ECO:0007669"/>
    <property type="project" value="TreeGrafter"/>
</dbReference>
<dbReference type="GO" id="GO:0043190">
    <property type="term" value="C:ATP-binding cassette (ABC) transporter complex"/>
    <property type="evidence" value="ECO:0007669"/>
    <property type="project" value="InterPro"/>
</dbReference>
<keyword evidence="7 9" id="KW-1133">Transmembrane helix</keyword>
<feature type="transmembrane region" description="Helical" evidence="9">
    <location>
        <begin position="164"/>
        <end position="187"/>
    </location>
</feature>
<dbReference type="eggNOG" id="COG1682">
    <property type="taxonomic scope" value="Bacteria"/>
</dbReference>
<comment type="similarity">
    <text evidence="2 9">Belongs to the ABC-2 integral membrane protein family.</text>
</comment>
<keyword evidence="6 9" id="KW-0812">Transmembrane</keyword>
<evidence type="ECO:0000256" key="1">
    <source>
        <dbReference type="ARBA" id="ARBA00004429"/>
    </source>
</evidence>
<feature type="domain" description="ABC transmembrane type-2" evidence="10">
    <location>
        <begin position="52"/>
        <end position="277"/>
    </location>
</feature>
<evidence type="ECO:0000256" key="4">
    <source>
        <dbReference type="ARBA" id="ARBA00022475"/>
    </source>
</evidence>
<keyword evidence="5" id="KW-0997">Cell inner membrane</keyword>
<evidence type="ECO:0000256" key="5">
    <source>
        <dbReference type="ARBA" id="ARBA00022519"/>
    </source>
</evidence>
<dbReference type="EMBL" id="AAWS01000001">
    <property type="protein sequence ID" value="EAY31984.1"/>
    <property type="molecule type" value="Genomic_DNA"/>
</dbReference>
<evidence type="ECO:0000313" key="12">
    <source>
        <dbReference type="Proteomes" id="UP000004095"/>
    </source>
</evidence>
<dbReference type="OrthoDB" id="9786910at2"/>
<keyword evidence="12" id="KW-1185">Reference proteome</keyword>
<dbReference type="Pfam" id="PF01061">
    <property type="entry name" value="ABC2_membrane"/>
    <property type="match status" value="1"/>
</dbReference>
<keyword evidence="3 9" id="KW-0813">Transport</keyword>
<feature type="transmembrane region" description="Helical" evidence="9">
    <location>
        <begin position="85"/>
        <end position="101"/>
    </location>
</feature>
<dbReference type="Proteomes" id="UP000004095">
    <property type="component" value="Unassembled WGS sequence"/>
</dbReference>
<feature type="transmembrane region" description="Helical" evidence="9">
    <location>
        <begin position="199"/>
        <end position="219"/>
    </location>
</feature>
<evidence type="ECO:0000256" key="7">
    <source>
        <dbReference type="ARBA" id="ARBA00022989"/>
    </source>
</evidence>
<evidence type="ECO:0000256" key="6">
    <source>
        <dbReference type="ARBA" id="ARBA00022692"/>
    </source>
</evidence>
<reference evidence="11 12" key="1">
    <citation type="submission" date="2007-01" db="EMBL/GenBank/DDBJ databases">
        <authorList>
            <person name="Haygood M."/>
            <person name="Podell S."/>
            <person name="Anderson C."/>
            <person name="Hopkinson B."/>
            <person name="Roe K."/>
            <person name="Barbeau K."/>
            <person name="Gaasterland T."/>
            <person name="Ferriera S."/>
            <person name="Johnson J."/>
            <person name="Kravitz S."/>
            <person name="Beeson K."/>
            <person name="Sutton G."/>
            <person name="Rogers Y.-H."/>
            <person name="Friedman R."/>
            <person name="Frazier M."/>
            <person name="Venter J.C."/>
        </authorList>
    </citation>
    <scope>NUCLEOTIDE SEQUENCE [LARGE SCALE GENOMIC DNA]</scope>
    <source>
        <strain evidence="11 12">ATCC 23134</strain>
    </source>
</reference>
<sequence length="285" mass="32665">MSQKTTEDQWSEIITPKKSWFDLRLNELWQYRDLIVLFVRRDFVAVYKQTILGPLWHIIQPLFTTLVFVLVFGKIAGLSTDGQPAFLFYMCGVTIWNYFASNLNKTSNTFVENQAVFGKVYFPRLTVPVSNVISGLFSFTIQFVLFLIFYLIYYLRGAQLQPNLWLLAIPLFILIMAILSLGLGIIISSLTTKYRDLTMLIGFGVQLFMYASPVIYPMSSLSPKLQYYMQFNPVASILEGFKYAFFGQGIVSINSVGYSLLIAGFVFFIGVALFHRIEKTFMDTV</sequence>
<feature type="transmembrane region" description="Helical" evidence="9">
    <location>
        <begin position="256"/>
        <end position="274"/>
    </location>
</feature>
<name>A1ZCI2_MICM2</name>